<evidence type="ECO:0000313" key="4">
    <source>
        <dbReference type="Proteomes" id="UP000002139"/>
    </source>
</evidence>
<evidence type="ECO:0000256" key="1">
    <source>
        <dbReference type="SAM" id="MobiDB-lite"/>
    </source>
</evidence>
<accession>A9F1D5</accession>
<dbReference type="InterPro" id="IPR036779">
    <property type="entry name" value="LysM_dom_sf"/>
</dbReference>
<feature type="domain" description="Peptidoglycan binding-like" evidence="2">
    <location>
        <begin position="180"/>
        <end position="233"/>
    </location>
</feature>
<dbReference type="HOGENOM" id="CLU_1304207_0_0_7"/>
<sequence length="241" mass="26269">MAAARRRGRPPVRASIIDAGAWQEVQVGSAKKHIVKQGECMSSIAFENGFFWNTLWSHPENAALKESRDSPFVLRPGDVVHVPALTLREVSAATGAKHTFRRKGVPAKLRLRLLVMDKPLANLPYVLTYGDRKIEGTTSAQGLVEAFVPPDMPRARLTVGEGDDVHVYNIAPRTLNPSRDVDGIQARLANLGYYSGPRHGELDAATIAALKRFQSDHDLEATGKPDEATASALSERHTSSS</sequence>
<dbReference type="KEGG" id="scl:sce1198"/>
<feature type="compositionally biased region" description="Basic and acidic residues" evidence="1">
    <location>
        <begin position="218"/>
        <end position="227"/>
    </location>
</feature>
<evidence type="ECO:0000313" key="3">
    <source>
        <dbReference type="EMBL" id="CAN91355.1"/>
    </source>
</evidence>
<dbReference type="SUPFAM" id="SSF47090">
    <property type="entry name" value="PGBD-like"/>
    <property type="match status" value="1"/>
</dbReference>
<dbReference type="InterPro" id="IPR002477">
    <property type="entry name" value="Peptidoglycan-bd-like"/>
</dbReference>
<dbReference type="EMBL" id="AM746676">
    <property type="protein sequence ID" value="CAN91355.1"/>
    <property type="molecule type" value="Genomic_DNA"/>
</dbReference>
<dbReference type="Proteomes" id="UP000002139">
    <property type="component" value="Chromosome"/>
</dbReference>
<reference evidence="3 4" key="1">
    <citation type="journal article" date="2007" name="Nat. Biotechnol.">
        <title>Complete genome sequence of the myxobacterium Sorangium cellulosum.</title>
        <authorList>
            <person name="Schneiker S."/>
            <person name="Perlova O."/>
            <person name="Kaiser O."/>
            <person name="Gerth K."/>
            <person name="Alici A."/>
            <person name="Altmeyer M.O."/>
            <person name="Bartels D."/>
            <person name="Bekel T."/>
            <person name="Beyer S."/>
            <person name="Bode E."/>
            <person name="Bode H.B."/>
            <person name="Bolten C.J."/>
            <person name="Choudhuri J.V."/>
            <person name="Doss S."/>
            <person name="Elnakady Y.A."/>
            <person name="Frank B."/>
            <person name="Gaigalat L."/>
            <person name="Goesmann A."/>
            <person name="Groeger C."/>
            <person name="Gross F."/>
            <person name="Jelsbak L."/>
            <person name="Jelsbak L."/>
            <person name="Kalinowski J."/>
            <person name="Kegler C."/>
            <person name="Knauber T."/>
            <person name="Konietzny S."/>
            <person name="Kopp M."/>
            <person name="Krause L."/>
            <person name="Krug D."/>
            <person name="Linke B."/>
            <person name="Mahmud T."/>
            <person name="Martinez-Arias R."/>
            <person name="McHardy A.C."/>
            <person name="Merai M."/>
            <person name="Meyer F."/>
            <person name="Mormann S."/>
            <person name="Munoz-Dorado J."/>
            <person name="Perez J."/>
            <person name="Pradella S."/>
            <person name="Rachid S."/>
            <person name="Raddatz G."/>
            <person name="Rosenau F."/>
            <person name="Rueckert C."/>
            <person name="Sasse F."/>
            <person name="Scharfe M."/>
            <person name="Schuster S.C."/>
            <person name="Suen G."/>
            <person name="Treuner-Lange A."/>
            <person name="Velicer G.J."/>
            <person name="Vorholter F.-J."/>
            <person name="Weissman K.J."/>
            <person name="Welch R.D."/>
            <person name="Wenzel S.C."/>
            <person name="Whitworth D.E."/>
            <person name="Wilhelm S."/>
            <person name="Wittmann C."/>
            <person name="Bloecker H."/>
            <person name="Puehler A."/>
            <person name="Mueller R."/>
        </authorList>
    </citation>
    <scope>NUCLEOTIDE SEQUENCE [LARGE SCALE GENOMIC DNA]</scope>
    <source>
        <strain evidence="4">So ce56</strain>
    </source>
</reference>
<feature type="region of interest" description="Disordered" evidence="1">
    <location>
        <begin position="218"/>
        <end position="241"/>
    </location>
</feature>
<dbReference type="InterPro" id="IPR036366">
    <property type="entry name" value="PGBDSf"/>
</dbReference>
<dbReference type="Pfam" id="PF01471">
    <property type="entry name" value="PG_binding_1"/>
    <property type="match status" value="1"/>
</dbReference>
<dbReference type="eggNOG" id="COG3409">
    <property type="taxonomic scope" value="Bacteria"/>
</dbReference>
<dbReference type="AlphaFoldDB" id="A9F1D5"/>
<proteinExistence type="predicted"/>
<protein>
    <recommendedName>
        <fullName evidence="2">Peptidoglycan binding-like domain-containing protein</fullName>
    </recommendedName>
</protein>
<dbReference type="InterPro" id="IPR036365">
    <property type="entry name" value="PGBD-like_sf"/>
</dbReference>
<dbReference type="Gene3D" id="1.10.101.10">
    <property type="entry name" value="PGBD-like superfamily/PGBD"/>
    <property type="match status" value="1"/>
</dbReference>
<name>A9F1D5_SORC5</name>
<dbReference type="STRING" id="448385.sce1198"/>
<keyword evidence="4" id="KW-1185">Reference proteome</keyword>
<organism evidence="3 4">
    <name type="scientific">Sorangium cellulosum (strain So ce56)</name>
    <name type="common">Polyangium cellulosum (strain So ce56)</name>
    <dbReference type="NCBI Taxonomy" id="448385"/>
    <lineage>
        <taxon>Bacteria</taxon>
        <taxon>Pseudomonadati</taxon>
        <taxon>Myxococcota</taxon>
        <taxon>Polyangia</taxon>
        <taxon>Polyangiales</taxon>
        <taxon>Polyangiaceae</taxon>
        <taxon>Sorangium</taxon>
    </lineage>
</organism>
<dbReference type="Gene3D" id="3.10.350.10">
    <property type="entry name" value="LysM domain"/>
    <property type="match status" value="1"/>
</dbReference>
<evidence type="ECO:0000259" key="2">
    <source>
        <dbReference type="Pfam" id="PF01471"/>
    </source>
</evidence>
<gene>
    <name evidence="3" type="ordered locus">sce1198</name>
</gene>